<evidence type="ECO:0008006" key="6">
    <source>
        <dbReference type="Google" id="ProtNLM"/>
    </source>
</evidence>
<accession>A0A9P0DMV1</accession>
<dbReference type="InterPro" id="IPR036770">
    <property type="entry name" value="Ankyrin_rpt-contain_sf"/>
</dbReference>
<gene>
    <name evidence="4" type="ORF">CEUTPL_LOCUS8720</name>
</gene>
<dbReference type="EMBL" id="OU892280">
    <property type="protein sequence ID" value="CAH1130074.1"/>
    <property type="molecule type" value="Genomic_DNA"/>
</dbReference>
<dbReference type="PANTHER" id="PTHR24198:SF165">
    <property type="entry name" value="ANKYRIN REPEAT-CONTAINING PROTEIN-RELATED"/>
    <property type="match status" value="1"/>
</dbReference>
<keyword evidence="1" id="KW-0677">Repeat</keyword>
<proteinExistence type="predicted"/>
<evidence type="ECO:0000256" key="2">
    <source>
        <dbReference type="ARBA" id="ARBA00023043"/>
    </source>
</evidence>
<feature type="repeat" description="ANK" evidence="3">
    <location>
        <begin position="128"/>
        <end position="150"/>
    </location>
</feature>
<evidence type="ECO:0000313" key="4">
    <source>
        <dbReference type="EMBL" id="CAH1130074.1"/>
    </source>
</evidence>
<dbReference type="PANTHER" id="PTHR24198">
    <property type="entry name" value="ANKYRIN REPEAT AND PROTEIN KINASE DOMAIN-CONTAINING PROTEIN"/>
    <property type="match status" value="1"/>
</dbReference>
<dbReference type="Proteomes" id="UP001152799">
    <property type="component" value="Chromosome 4"/>
</dbReference>
<sequence>MADDSKFSLSAWEDDLEDIDSSRNPTEILQRQFLEAAENGDLQTIKTLLDQDPDLINTTDKDKYTALHRACYSGHLEVVKYLVKNGADIGAKTEMQWEPLHSCCQWSHVGCAAFLIQCGANVNALSEGGQTPLHIAATHGKNYDTVQLLLMHPYINPSLKNNSGETATDLARRSSKYYNIFDMVDPVLDSKSLELLKPKN</sequence>
<protein>
    <recommendedName>
        <fullName evidence="6">Ankyrin repeat domain-containing protein 49</fullName>
    </recommendedName>
</protein>
<evidence type="ECO:0000256" key="3">
    <source>
        <dbReference type="PROSITE-ProRule" id="PRU00023"/>
    </source>
</evidence>
<keyword evidence="5" id="KW-1185">Reference proteome</keyword>
<feature type="repeat" description="ANK" evidence="3">
    <location>
        <begin position="62"/>
        <end position="94"/>
    </location>
</feature>
<dbReference type="Gene3D" id="1.25.40.20">
    <property type="entry name" value="Ankyrin repeat-containing domain"/>
    <property type="match status" value="1"/>
</dbReference>
<evidence type="ECO:0000256" key="1">
    <source>
        <dbReference type="ARBA" id="ARBA00022737"/>
    </source>
</evidence>
<organism evidence="4 5">
    <name type="scientific">Ceutorhynchus assimilis</name>
    <name type="common">cabbage seed weevil</name>
    <dbReference type="NCBI Taxonomy" id="467358"/>
    <lineage>
        <taxon>Eukaryota</taxon>
        <taxon>Metazoa</taxon>
        <taxon>Ecdysozoa</taxon>
        <taxon>Arthropoda</taxon>
        <taxon>Hexapoda</taxon>
        <taxon>Insecta</taxon>
        <taxon>Pterygota</taxon>
        <taxon>Neoptera</taxon>
        <taxon>Endopterygota</taxon>
        <taxon>Coleoptera</taxon>
        <taxon>Polyphaga</taxon>
        <taxon>Cucujiformia</taxon>
        <taxon>Curculionidae</taxon>
        <taxon>Ceutorhynchinae</taxon>
        <taxon>Ceutorhynchus</taxon>
    </lineage>
</organism>
<keyword evidence="2 3" id="KW-0040">ANK repeat</keyword>
<dbReference type="Pfam" id="PF12796">
    <property type="entry name" value="Ank_2"/>
    <property type="match status" value="1"/>
</dbReference>
<evidence type="ECO:0000313" key="5">
    <source>
        <dbReference type="Proteomes" id="UP001152799"/>
    </source>
</evidence>
<name>A0A9P0DMV1_9CUCU</name>
<dbReference type="SUPFAM" id="SSF48403">
    <property type="entry name" value="Ankyrin repeat"/>
    <property type="match status" value="1"/>
</dbReference>
<reference evidence="4" key="1">
    <citation type="submission" date="2022-01" db="EMBL/GenBank/DDBJ databases">
        <authorList>
            <person name="King R."/>
        </authorList>
    </citation>
    <scope>NUCLEOTIDE SEQUENCE</scope>
</reference>
<dbReference type="InterPro" id="IPR002110">
    <property type="entry name" value="Ankyrin_rpt"/>
</dbReference>
<dbReference type="PROSITE" id="PS50297">
    <property type="entry name" value="ANK_REP_REGION"/>
    <property type="match status" value="2"/>
</dbReference>
<dbReference type="SMART" id="SM00248">
    <property type="entry name" value="ANK"/>
    <property type="match status" value="4"/>
</dbReference>
<dbReference type="Pfam" id="PF00023">
    <property type="entry name" value="Ank"/>
    <property type="match status" value="1"/>
</dbReference>
<dbReference type="PROSITE" id="PS50088">
    <property type="entry name" value="ANK_REPEAT"/>
    <property type="match status" value="2"/>
</dbReference>
<dbReference type="AlphaFoldDB" id="A0A9P0DMV1"/>
<dbReference type="OrthoDB" id="19174at2759"/>